<dbReference type="AlphaFoldDB" id="A0A200Q2M4"/>
<dbReference type="InParanoid" id="A0A200Q2M4"/>
<reference evidence="1 2" key="1">
    <citation type="journal article" date="2017" name="Mol. Plant">
        <title>The Genome of Medicinal Plant Macleaya cordata Provides New Insights into Benzylisoquinoline Alkaloids Metabolism.</title>
        <authorList>
            <person name="Liu X."/>
            <person name="Liu Y."/>
            <person name="Huang P."/>
            <person name="Ma Y."/>
            <person name="Qing Z."/>
            <person name="Tang Q."/>
            <person name="Cao H."/>
            <person name="Cheng P."/>
            <person name="Zheng Y."/>
            <person name="Yuan Z."/>
            <person name="Zhou Y."/>
            <person name="Liu J."/>
            <person name="Tang Z."/>
            <person name="Zhuo Y."/>
            <person name="Zhang Y."/>
            <person name="Yu L."/>
            <person name="Huang J."/>
            <person name="Yang P."/>
            <person name="Peng Q."/>
            <person name="Zhang J."/>
            <person name="Jiang W."/>
            <person name="Zhang Z."/>
            <person name="Lin K."/>
            <person name="Ro D.K."/>
            <person name="Chen X."/>
            <person name="Xiong X."/>
            <person name="Shang Y."/>
            <person name="Huang S."/>
            <person name="Zeng J."/>
        </authorList>
    </citation>
    <scope>NUCLEOTIDE SEQUENCE [LARGE SCALE GENOMIC DNA]</scope>
    <source>
        <strain evidence="2">cv. BLH2017</strain>
        <tissue evidence="1">Root</tissue>
    </source>
</reference>
<comment type="caution">
    <text evidence="1">The sequence shown here is derived from an EMBL/GenBank/DDBJ whole genome shotgun (WGS) entry which is preliminary data.</text>
</comment>
<organism evidence="1 2">
    <name type="scientific">Macleaya cordata</name>
    <name type="common">Five-seeded plume-poppy</name>
    <name type="synonym">Bocconia cordata</name>
    <dbReference type="NCBI Taxonomy" id="56857"/>
    <lineage>
        <taxon>Eukaryota</taxon>
        <taxon>Viridiplantae</taxon>
        <taxon>Streptophyta</taxon>
        <taxon>Embryophyta</taxon>
        <taxon>Tracheophyta</taxon>
        <taxon>Spermatophyta</taxon>
        <taxon>Magnoliopsida</taxon>
        <taxon>Ranunculales</taxon>
        <taxon>Papaveraceae</taxon>
        <taxon>Papaveroideae</taxon>
        <taxon>Macleaya</taxon>
    </lineage>
</organism>
<proteinExistence type="predicted"/>
<protein>
    <submittedName>
        <fullName evidence="1">Uncharacterized protein</fullName>
    </submittedName>
</protein>
<dbReference type="EMBL" id="MVGT01003289">
    <property type="protein sequence ID" value="OVA04707.1"/>
    <property type="molecule type" value="Genomic_DNA"/>
</dbReference>
<name>A0A200Q2M4_MACCD</name>
<gene>
    <name evidence="1" type="ORF">BVC80_1719g36</name>
</gene>
<keyword evidence="2" id="KW-1185">Reference proteome</keyword>
<evidence type="ECO:0000313" key="2">
    <source>
        <dbReference type="Proteomes" id="UP000195402"/>
    </source>
</evidence>
<dbReference type="Proteomes" id="UP000195402">
    <property type="component" value="Unassembled WGS sequence"/>
</dbReference>
<evidence type="ECO:0000313" key="1">
    <source>
        <dbReference type="EMBL" id="OVA04707.1"/>
    </source>
</evidence>
<sequence length="89" mass="10341">MGAIREEWLLFDKWSLLQGDLLHLCIILREDGEIKLYFNFIIPVEHLGAYKQWSLWSTTHIEDCSLGLLHSFGFALIVFLSNSVDESEK</sequence>
<accession>A0A200Q2M4</accession>